<proteinExistence type="predicted"/>
<comment type="subcellular location">
    <subcellularLocation>
        <location evidence="1">Cell membrane</location>
        <topology evidence="1">Multi-pass membrane protein</topology>
    </subcellularLocation>
</comment>
<keyword evidence="8" id="KW-1185">Reference proteome</keyword>
<feature type="transmembrane region" description="Helical" evidence="6">
    <location>
        <begin position="169"/>
        <end position="191"/>
    </location>
</feature>
<keyword evidence="2" id="KW-1003">Cell membrane</keyword>
<keyword evidence="5 6" id="KW-0472">Membrane</keyword>
<feature type="transmembrane region" description="Helical" evidence="6">
    <location>
        <begin position="398"/>
        <end position="419"/>
    </location>
</feature>
<protein>
    <submittedName>
        <fullName evidence="7">Oligosaccharide flippase family protein</fullName>
    </submittedName>
</protein>
<sequence>MTGAAPDGADILDTPEAGRRLVLGGAVRVTGFVAGTGLAVVGAALVTRYLGPEEYGQFQTVLALVTIVQAITDLGMTALGMREYSQRHGEDRDRFLAALLGLRLVATAFGLAIAVGVAVLLGYDETMVLGAALMGVGLVFGILQGTLGIPLAAGLRIGTMTTLDLARQAALAATYAALVVAGSGVLAFYAATIPAQFAIFLITALLVRGVISLRPSFDVRAWIALIRPAVVFALAVAVGQLYVYTALILTELVTTPFETGLFAASFRVYIIVAAVPGVLVTTAFPLLSRAARDDRVRLAYATQRLFEGTALLGGAALIGCVLGAEAIIAVVAGSEYDGAIEVLQIQGVALALTFVIATWGFTLLAVHHHRSMIVANAVAMVVSTTTVLVLAAEYGAVGAAVATVLGELALAIGYVAALVQVDRQMRPEFDLVLRAMPALALGLAVGAVVPLPAVIATVVGLAVYAAALLLFRAVPDEVLEHVPGPLGARARE</sequence>
<feature type="transmembrane region" description="Helical" evidence="6">
    <location>
        <begin position="308"/>
        <end position="333"/>
    </location>
</feature>
<dbReference type="InterPro" id="IPR050833">
    <property type="entry name" value="Poly_Biosynth_Transport"/>
</dbReference>
<feature type="transmembrane region" description="Helical" evidence="6">
    <location>
        <begin position="100"/>
        <end position="123"/>
    </location>
</feature>
<feature type="transmembrane region" description="Helical" evidence="6">
    <location>
        <begin position="229"/>
        <end position="248"/>
    </location>
</feature>
<feature type="transmembrane region" description="Helical" evidence="6">
    <location>
        <begin position="58"/>
        <end position="79"/>
    </location>
</feature>
<accession>A0ABY5PHG5</accession>
<organism evidence="7 8">
    <name type="scientific">Svornostia abyssi</name>
    <dbReference type="NCBI Taxonomy" id="2898438"/>
    <lineage>
        <taxon>Bacteria</taxon>
        <taxon>Bacillati</taxon>
        <taxon>Actinomycetota</taxon>
        <taxon>Thermoleophilia</taxon>
        <taxon>Solirubrobacterales</taxon>
        <taxon>Baekduiaceae</taxon>
        <taxon>Svornostia</taxon>
    </lineage>
</organism>
<feature type="transmembrane region" description="Helical" evidence="6">
    <location>
        <begin position="268"/>
        <end position="287"/>
    </location>
</feature>
<evidence type="ECO:0000256" key="4">
    <source>
        <dbReference type="ARBA" id="ARBA00022989"/>
    </source>
</evidence>
<evidence type="ECO:0000313" key="8">
    <source>
        <dbReference type="Proteomes" id="UP001058860"/>
    </source>
</evidence>
<reference evidence="8" key="1">
    <citation type="submission" date="2021-11" db="EMBL/GenBank/DDBJ databases">
        <title>Cultivation dependent microbiological survey of springs from the worlds oldest radium mine currently devoted to the extraction of radon-saturated water.</title>
        <authorList>
            <person name="Kapinusova G."/>
            <person name="Smrhova T."/>
            <person name="Strejcek M."/>
            <person name="Suman J."/>
            <person name="Jani K."/>
            <person name="Pajer P."/>
            <person name="Uhlik O."/>
        </authorList>
    </citation>
    <scope>NUCLEOTIDE SEQUENCE [LARGE SCALE GENOMIC DNA]</scope>
    <source>
        <strain evidence="8">J379</strain>
    </source>
</reference>
<feature type="transmembrane region" description="Helical" evidence="6">
    <location>
        <begin position="373"/>
        <end position="392"/>
    </location>
</feature>
<dbReference type="EMBL" id="CP088295">
    <property type="protein sequence ID" value="UUY04124.1"/>
    <property type="molecule type" value="Genomic_DNA"/>
</dbReference>
<feature type="transmembrane region" description="Helical" evidence="6">
    <location>
        <begin position="345"/>
        <end position="366"/>
    </location>
</feature>
<keyword evidence="3 6" id="KW-0812">Transmembrane</keyword>
<feature type="transmembrane region" description="Helical" evidence="6">
    <location>
        <begin position="129"/>
        <end position="157"/>
    </location>
</feature>
<keyword evidence="4 6" id="KW-1133">Transmembrane helix</keyword>
<evidence type="ECO:0000313" key="7">
    <source>
        <dbReference type="EMBL" id="UUY04124.1"/>
    </source>
</evidence>
<dbReference type="PANTHER" id="PTHR30250">
    <property type="entry name" value="PST FAMILY PREDICTED COLANIC ACID TRANSPORTER"/>
    <property type="match status" value="1"/>
</dbReference>
<name>A0ABY5PHG5_9ACTN</name>
<evidence type="ECO:0000256" key="2">
    <source>
        <dbReference type="ARBA" id="ARBA00022475"/>
    </source>
</evidence>
<dbReference type="Pfam" id="PF13440">
    <property type="entry name" value="Polysacc_synt_3"/>
    <property type="match status" value="1"/>
</dbReference>
<feature type="transmembrane region" description="Helical" evidence="6">
    <location>
        <begin position="197"/>
        <end position="217"/>
    </location>
</feature>
<evidence type="ECO:0000256" key="1">
    <source>
        <dbReference type="ARBA" id="ARBA00004651"/>
    </source>
</evidence>
<evidence type="ECO:0000256" key="5">
    <source>
        <dbReference type="ARBA" id="ARBA00023136"/>
    </source>
</evidence>
<gene>
    <name evidence="7" type="ORF">LRS13_00945</name>
</gene>
<dbReference type="PANTHER" id="PTHR30250:SF11">
    <property type="entry name" value="O-ANTIGEN TRANSPORTER-RELATED"/>
    <property type="match status" value="1"/>
</dbReference>
<evidence type="ECO:0000256" key="6">
    <source>
        <dbReference type="SAM" id="Phobius"/>
    </source>
</evidence>
<evidence type="ECO:0000256" key="3">
    <source>
        <dbReference type="ARBA" id="ARBA00022692"/>
    </source>
</evidence>
<dbReference type="RefSeq" id="WP_353864617.1">
    <property type="nucleotide sequence ID" value="NZ_CP088295.1"/>
</dbReference>
<feature type="transmembrane region" description="Helical" evidence="6">
    <location>
        <begin position="21"/>
        <end position="46"/>
    </location>
</feature>
<dbReference type="Proteomes" id="UP001058860">
    <property type="component" value="Chromosome"/>
</dbReference>